<dbReference type="Pfam" id="PF00733">
    <property type="entry name" value="Asn_synthase"/>
    <property type="match status" value="1"/>
</dbReference>
<evidence type="ECO:0000259" key="1">
    <source>
        <dbReference type="Pfam" id="PF00733"/>
    </source>
</evidence>
<dbReference type="RefSeq" id="WP_346162752.1">
    <property type="nucleotide sequence ID" value="NZ_BAAAOQ010000008.1"/>
</dbReference>
<dbReference type="InterPro" id="IPR014729">
    <property type="entry name" value="Rossmann-like_a/b/a_fold"/>
</dbReference>
<evidence type="ECO:0000313" key="2">
    <source>
        <dbReference type="EMBL" id="GAA2195813.1"/>
    </source>
</evidence>
<feature type="domain" description="Asparagine synthetase" evidence="1">
    <location>
        <begin position="210"/>
        <end position="591"/>
    </location>
</feature>
<protein>
    <submittedName>
        <fullName evidence="2">Lasso peptide isopeptide bond-forming cyclase</fullName>
    </submittedName>
</protein>
<accession>A0ABN3BG93</accession>
<evidence type="ECO:0000313" key="3">
    <source>
        <dbReference type="Proteomes" id="UP001501391"/>
    </source>
</evidence>
<sequence length="611" mass="65791">MENWWVMLPDSAAAAAVAGRLCREGTRSVPHASGRPWLVGRWDARQEVSAQAGEVRVVVLGRSTARAETLRRRIERVRRPAEAERAVAGLPGSFHLLASVAGRVWARGTASAARRVFTTRVAGVPVAADRADVLAALSGADPDPEMLALRLLHPPVTSTVHAGRTYWRTVHAVPAHQALVWERDGRPGPAARWWSPPEPHLSLPEAAAAVRIALTDAVGTCTAGGGTVSADLSGGLDSTSLCFLAARGAERLVTVHWEGRDPDNDDAVWAARARAALPSATHLILTGEESPDWFAGVGRLRLPSEEPCAWVRDFAKQSDLLRRVAGHGSRLHLSGGGGDELFTPFPSYLQDLAATQPLRAWSRLRRQRHQWRAGRLAVVRGVLRRTSYRQWLLDAAGHVARTPPSGFTGMLGWQPEPRAPSWATPEAVATMSEALRTAAADSPEPLAPQRSVHCALQQVREGGNTVRVLNQTLTGPPTALPYTDDAVVTAALSVRPLEAVRPGTFKPLLSAALTGLVPAPVLARPSKGAYDADFYHALRRHRGQLLALTEDSLLARAGLIDAERLRRALHFHAAPAELDPLPYTVGCEVWLRSLQDDGPGCAPHLLPEGAR</sequence>
<comment type="caution">
    <text evidence="2">The sequence shown here is derived from an EMBL/GenBank/DDBJ whole genome shotgun (WGS) entry which is preliminary data.</text>
</comment>
<proteinExistence type="predicted"/>
<reference evidence="2 3" key="1">
    <citation type="journal article" date="2019" name="Int. J. Syst. Evol. Microbiol.">
        <title>The Global Catalogue of Microorganisms (GCM) 10K type strain sequencing project: providing services to taxonomists for standard genome sequencing and annotation.</title>
        <authorList>
            <consortium name="The Broad Institute Genomics Platform"/>
            <consortium name="The Broad Institute Genome Sequencing Center for Infectious Disease"/>
            <person name="Wu L."/>
            <person name="Ma J."/>
        </authorList>
    </citation>
    <scope>NUCLEOTIDE SEQUENCE [LARGE SCALE GENOMIC DNA]</scope>
    <source>
        <strain evidence="2 3">JCM 14924</strain>
    </source>
</reference>
<keyword evidence="3" id="KW-1185">Reference proteome</keyword>
<dbReference type="Gene3D" id="3.40.50.620">
    <property type="entry name" value="HUPs"/>
    <property type="match status" value="1"/>
</dbReference>
<dbReference type="InterPro" id="IPR001962">
    <property type="entry name" value="Asn_synthase"/>
</dbReference>
<dbReference type="SUPFAM" id="SSF52402">
    <property type="entry name" value="Adenine nucleotide alpha hydrolases-like"/>
    <property type="match status" value="1"/>
</dbReference>
<dbReference type="EMBL" id="BAAAOQ010000008">
    <property type="protein sequence ID" value="GAA2195813.1"/>
    <property type="molecule type" value="Genomic_DNA"/>
</dbReference>
<dbReference type="Proteomes" id="UP001501391">
    <property type="component" value="Unassembled WGS sequence"/>
</dbReference>
<name>A0ABN3BG93_9ACTN</name>
<organism evidence="2 3">
    <name type="scientific">Streptomyces bangladeshensis</name>
    <dbReference type="NCBI Taxonomy" id="295352"/>
    <lineage>
        <taxon>Bacteria</taxon>
        <taxon>Bacillati</taxon>
        <taxon>Actinomycetota</taxon>
        <taxon>Actinomycetes</taxon>
        <taxon>Kitasatosporales</taxon>
        <taxon>Streptomycetaceae</taxon>
        <taxon>Streptomyces</taxon>
    </lineage>
</organism>
<gene>
    <name evidence="2" type="ORF">GCM10009787_27470</name>
</gene>